<evidence type="ECO:0000313" key="2">
    <source>
        <dbReference type="EMBL" id="OFV69286.1"/>
    </source>
</evidence>
<dbReference type="OrthoDB" id="1778915at2"/>
<dbReference type="Proteomes" id="UP000176244">
    <property type="component" value="Unassembled WGS sequence"/>
</dbReference>
<proteinExistence type="predicted"/>
<keyword evidence="1" id="KW-1133">Transmembrane helix</keyword>
<dbReference type="AlphaFoldDB" id="A0A1F2PF21"/>
<name>A0A1F2PF21_9FIRM</name>
<gene>
    <name evidence="2" type="ORF">ACWI_31430</name>
</gene>
<feature type="transmembrane region" description="Helical" evidence="1">
    <location>
        <begin position="67"/>
        <end position="92"/>
    </location>
</feature>
<reference evidence="2 3" key="1">
    <citation type="submission" date="2015-09" db="EMBL/GenBank/DDBJ databases">
        <title>Genome sequence of Acetobacterium wieringae DSM 1911.</title>
        <authorList>
            <person name="Poehlein A."/>
            <person name="Bengelsdorf F.R."/>
            <person name="Schiel-Bengelsdorf B."/>
            <person name="Duerre P."/>
            <person name="Daniel R."/>
        </authorList>
    </citation>
    <scope>NUCLEOTIDE SEQUENCE [LARGE SCALE GENOMIC DNA]</scope>
    <source>
        <strain evidence="2 3">DSM 1911</strain>
    </source>
</reference>
<keyword evidence="1" id="KW-0472">Membrane</keyword>
<feature type="transmembrane region" description="Helical" evidence="1">
    <location>
        <begin position="7"/>
        <end position="25"/>
    </location>
</feature>
<comment type="caution">
    <text evidence="2">The sequence shown here is derived from an EMBL/GenBank/DDBJ whole genome shotgun (WGS) entry which is preliminary data.</text>
</comment>
<evidence type="ECO:0000313" key="3">
    <source>
        <dbReference type="Proteomes" id="UP000176244"/>
    </source>
</evidence>
<accession>A0A1F2PF21</accession>
<evidence type="ECO:0000256" key="1">
    <source>
        <dbReference type="SAM" id="Phobius"/>
    </source>
</evidence>
<feature type="transmembrane region" description="Helical" evidence="1">
    <location>
        <begin position="98"/>
        <end position="120"/>
    </location>
</feature>
<organism evidence="2 3">
    <name type="scientific">Acetobacterium wieringae</name>
    <dbReference type="NCBI Taxonomy" id="52694"/>
    <lineage>
        <taxon>Bacteria</taxon>
        <taxon>Bacillati</taxon>
        <taxon>Bacillota</taxon>
        <taxon>Clostridia</taxon>
        <taxon>Eubacteriales</taxon>
        <taxon>Eubacteriaceae</taxon>
        <taxon>Acetobacterium</taxon>
    </lineage>
</organism>
<feature type="transmembrane region" description="Helical" evidence="1">
    <location>
        <begin position="37"/>
        <end position="55"/>
    </location>
</feature>
<dbReference type="RefSeq" id="WP_070372404.1">
    <property type="nucleotide sequence ID" value="NZ_LKEU01000042.1"/>
</dbReference>
<protein>
    <submittedName>
        <fullName evidence="2">Uncharacterized protein</fullName>
    </submittedName>
</protein>
<sequence length="134" mass="15746">MKYFEILKPYLIIIILFIYVIVIGNGKSVDQSLFYEVIIRPIEGALFGTFLYMLNLRDSKMTFKLKFHYLIIALILVLIYYSRYISMLAFYANYSIEVPYLLITSPIILYICPVLVGYYLSKGLISENIHFIKK</sequence>
<keyword evidence="1" id="KW-0812">Transmembrane</keyword>
<dbReference type="EMBL" id="LKEU01000042">
    <property type="protein sequence ID" value="OFV69286.1"/>
    <property type="molecule type" value="Genomic_DNA"/>
</dbReference>